<dbReference type="PROSITE" id="PS51819">
    <property type="entry name" value="VOC"/>
    <property type="match status" value="1"/>
</dbReference>
<dbReference type="PANTHER" id="PTHR34109:SF1">
    <property type="entry name" value="VOC DOMAIN-CONTAINING PROTEIN"/>
    <property type="match status" value="1"/>
</dbReference>
<organism evidence="3">
    <name type="scientific">Herbiconiux sp. A18JL235</name>
    <dbReference type="NCBI Taxonomy" id="3152363"/>
    <lineage>
        <taxon>Bacteria</taxon>
        <taxon>Bacillati</taxon>
        <taxon>Actinomycetota</taxon>
        <taxon>Actinomycetes</taxon>
        <taxon>Micrococcales</taxon>
        <taxon>Microbacteriaceae</taxon>
        <taxon>Herbiconiux</taxon>
    </lineage>
</organism>
<dbReference type="RefSeq" id="WP_368498429.1">
    <property type="nucleotide sequence ID" value="NZ_CP162511.1"/>
</dbReference>
<dbReference type="Gene3D" id="3.30.720.110">
    <property type="match status" value="1"/>
</dbReference>
<feature type="region of interest" description="Disordered" evidence="1">
    <location>
        <begin position="1"/>
        <end position="24"/>
    </location>
</feature>
<protein>
    <submittedName>
        <fullName evidence="3">VOC family protein</fullName>
    </submittedName>
</protein>
<dbReference type="AlphaFoldDB" id="A0AB39BI22"/>
<dbReference type="Gene3D" id="3.30.720.120">
    <property type="match status" value="1"/>
</dbReference>
<feature type="domain" description="VOC" evidence="2">
    <location>
        <begin position="24"/>
        <end position="153"/>
    </location>
</feature>
<dbReference type="InterPro" id="IPR004360">
    <property type="entry name" value="Glyas_Fos-R_dOase_dom"/>
</dbReference>
<evidence type="ECO:0000256" key="1">
    <source>
        <dbReference type="SAM" id="MobiDB-lite"/>
    </source>
</evidence>
<feature type="compositionally biased region" description="Polar residues" evidence="1">
    <location>
        <begin position="1"/>
        <end position="10"/>
    </location>
</feature>
<evidence type="ECO:0000313" key="3">
    <source>
        <dbReference type="EMBL" id="XDI06041.1"/>
    </source>
</evidence>
<dbReference type="InterPro" id="IPR029068">
    <property type="entry name" value="Glyas_Bleomycin-R_OHBP_Dase"/>
</dbReference>
<reference evidence="3" key="1">
    <citation type="submission" date="2024-05" db="EMBL/GenBank/DDBJ databases">
        <title>Herbiconiux sp. A18JL235.</title>
        <authorList>
            <person name="Zhang G."/>
        </authorList>
    </citation>
    <scope>NUCLEOTIDE SEQUENCE</scope>
    <source>
        <strain evidence="3">A18JL235</strain>
    </source>
</reference>
<gene>
    <name evidence="3" type="ORF">ABFY20_02770</name>
</gene>
<dbReference type="EMBL" id="CP162511">
    <property type="protein sequence ID" value="XDI06041.1"/>
    <property type="molecule type" value="Genomic_DNA"/>
</dbReference>
<dbReference type="PANTHER" id="PTHR34109">
    <property type="entry name" value="BNAUNNG04460D PROTEIN-RELATED"/>
    <property type="match status" value="1"/>
</dbReference>
<dbReference type="InterPro" id="IPR037523">
    <property type="entry name" value="VOC_core"/>
</dbReference>
<dbReference type="Pfam" id="PF00903">
    <property type="entry name" value="Glyoxalase"/>
    <property type="match status" value="1"/>
</dbReference>
<name>A0AB39BI22_9MICO</name>
<sequence>MTTESHTPVTGVTGEHTTDGLPHGSTSITPHIVVSPAADALEFYSAVFGARLVDVTRFPGDAGTELVAHAVLDFGTGMLTLSDPLESYGLVLTDPERGASYSLAVYVEAVDEVTAAAEAKGATVREKPMSFVSGDRFASVLDPFGVRWSIMTRVEDISPEESARRVAEWASTQS</sequence>
<evidence type="ECO:0000259" key="2">
    <source>
        <dbReference type="PROSITE" id="PS51819"/>
    </source>
</evidence>
<proteinExistence type="predicted"/>
<dbReference type="SUPFAM" id="SSF54593">
    <property type="entry name" value="Glyoxalase/Bleomycin resistance protein/Dihydroxybiphenyl dioxygenase"/>
    <property type="match status" value="1"/>
</dbReference>
<accession>A0AB39BI22</accession>